<feature type="non-terminal residue" evidence="4">
    <location>
        <position position="275"/>
    </location>
</feature>
<dbReference type="SUPFAM" id="SSF56091">
    <property type="entry name" value="DNA ligase/mRNA capping enzyme, catalytic domain"/>
    <property type="match status" value="1"/>
</dbReference>
<dbReference type="GO" id="GO:0003910">
    <property type="term" value="F:DNA ligase (ATP) activity"/>
    <property type="evidence" value="ECO:0007669"/>
    <property type="project" value="UniProtKB-EC"/>
</dbReference>
<dbReference type="InterPro" id="IPR012310">
    <property type="entry name" value="DNA_ligase_ATP-dep_cent"/>
</dbReference>
<dbReference type="Pfam" id="PF01068">
    <property type="entry name" value="DNA_ligase_A_M"/>
    <property type="match status" value="1"/>
</dbReference>
<comment type="similarity">
    <text evidence="1">Belongs to the ATP-dependent DNA ligase family.</text>
</comment>
<dbReference type="Gene3D" id="3.30.1490.70">
    <property type="match status" value="1"/>
</dbReference>
<proteinExistence type="inferred from homology"/>
<protein>
    <submittedName>
        <fullName evidence="4">ATP-dependent DNA ligase</fullName>
        <ecNumber evidence="4">6.5.1.1</ecNumber>
    </submittedName>
</protein>
<feature type="domain" description="ATP-dependent DNA ligase family profile" evidence="3">
    <location>
        <begin position="108"/>
        <end position="275"/>
    </location>
</feature>
<gene>
    <name evidence="4" type="primary">ligD</name>
    <name evidence="4" type="ORF">FEM54_33335</name>
</gene>
<evidence type="ECO:0000259" key="3">
    <source>
        <dbReference type="Pfam" id="PF01068"/>
    </source>
</evidence>
<dbReference type="Gene3D" id="3.30.470.30">
    <property type="entry name" value="DNA ligase/mRNA capping enzyme"/>
    <property type="match status" value="1"/>
</dbReference>
<reference evidence="4 5" key="1">
    <citation type="submission" date="2019-05" db="EMBL/GenBank/DDBJ databases">
        <title>Pseudomonas edaphica sp. nov., isolated from rhizospheric soil of Cistus ladanifer L. in Spain.</title>
        <authorList>
            <person name="Peix A."/>
        </authorList>
    </citation>
    <scope>NUCLEOTIDE SEQUENCE [LARGE SCALE GENOMIC DNA]</scope>
    <source>
        <strain evidence="4 5">RD25</strain>
    </source>
</reference>
<feature type="non-terminal residue" evidence="4">
    <location>
        <position position="1"/>
    </location>
</feature>
<dbReference type="EC" id="6.5.1.1" evidence="4"/>
<dbReference type="CDD" id="cd07906">
    <property type="entry name" value="Adenylation_DNA_ligase_LigD_LigC"/>
    <property type="match status" value="1"/>
</dbReference>
<name>A0ABY2TXF4_9PSED</name>
<dbReference type="EMBL" id="VBVZ01001079">
    <property type="protein sequence ID" value="TLG84650.1"/>
    <property type="molecule type" value="Genomic_DNA"/>
</dbReference>
<evidence type="ECO:0000256" key="1">
    <source>
        <dbReference type="ARBA" id="ARBA00007572"/>
    </source>
</evidence>
<evidence type="ECO:0000313" key="4">
    <source>
        <dbReference type="EMBL" id="TLG84650.1"/>
    </source>
</evidence>
<evidence type="ECO:0000313" key="5">
    <source>
        <dbReference type="Proteomes" id="UP000304941"/>
    </source>
</evidence>
<dbReference type="InterPro" id="IPR050191">
    <property type="entry name" value="ATP-dep_DNA_ligase"/>
</dbReference>
<keyword evidence="5" id="KW-1185">Reference proteome</keyword>
<accession>A0ABY2TXF4</accession>
<evidence type="ECO:0000256" key="2">
    <source>
        <dbReference type="ARBA" id="ARBA00022598"/>
    </source>
</evidence>
<dbReference type="PANTHER" id="PTHR45674:SF4">
    <property type="entry name" value="DNA LIGASE 1"/>
    <property type="match status" value="1"/>
</dbReference>
<dbReference type="Proteomes" id="UP000304941">
    <property type="component" value="Unassembled WGS sequence"/>
</dbReference>
<organism evidence="4 5">
    <name type="scientific">Pseudomonas edaphica</name>
    <dbReference type="NCBI Taxonomy" id="2006980"/>
    <lineage>
        <taxon>Bacteria</taxon>
        <taxon>Pseudomonadati</taxon>
        <taxon>Pseudomonadota</taxon>
        <taxon>Gammaproteobacteria</taxon>
        <taxon>Pseudomonadales</taxon>
        <taxon>Pseudomonadaceae</taxon>
        <taxon>Pseudomonas</taxon>
    </lineage>
</organism>
<sequence length="275" mass="30850">VWDRGVWQPHDDPHKAYAAGKLKFTLVGEKLSGDWALVRTRLKGSGDKEQWLLIKEKDQQARPAADYDIVKAQPKSVLSDATVGKPAPAPRAKRQKAKIALPDQFAPQLATLVDRAPPGDWQYEIKFDGYRMLARIRDGDVRLFSRNGHDWTERLPRQVKALQALKLKDSWLDGEVVSLNADGLPDFQALQNAFDIGRSLDIVYYLFDAPFLHGKDLREAPVEQRRAALKSALSGSRSKLLRFSETFAANQRDIFESACDLALEGVIGKRVGSPY</sequence>
<dbReference type="PANTHER" id="PTHR45674">
    <property type="entry name" value="DNA LIGASE 1/3 FAMILY MEMBER"/>
    <property type="match status" value="1"/>
</dbReference>
<keyword evidence="2 4" id="KW-0436">Ligase</keyword>
<comment type="caution">
    <text evidence="4">The sequence shown here is derived from an EMBL/GenBank/DDBJ whole genome shotgun (WGS) entry which is preliminary data.</text>
</comment>